<feature type="domain" description="Sucrose phosphatase-like" evidence="2">
    <location>
        <begin position="12"/>
        <end position="237"/>
    </location>
</feature>
<dbReference type="NCBIfam" id="TIGR01484">
    <property type="entry name" value="HAD-SF-IIB"/>
    <property type="match status" value="1"/>
</dbReference>
<dbReference type="Proteomes" id="UP001157353">
    <property type="component" value="Unassembled WGS sequence"/>
</dbReference>
<dbReference type="PANTHER" id="PTHR46521">
    <property type="entry name" value="SUCROSE-PHOSPHATASE 2-RELATED"/>
    <property type="match status" value="1"/>
</dbReference>
<protein>
    <recommendedName>
        <fullName evidence="2">Sucrose phosphatase-like domain-containing protein</fullName>
    </recommendedName>
</protein>
<proteinExistence type="predicted"/>
<dbReference type="SFLD" id="SFLDG01140">
    <property type="entry name" value="C2.B:_Phosphomannomutase_and_P"/>
    <property type="match status" value="1"/>
</dbReference>
<comment type="caution">
    <text evidence="3">The sequence shown here is derived from an EMBL/GenBank/DDBJ whole genome shotgun (WGS) entry which is preliminary data.</text>
</comment>
<dbReference type="InterPro" id="IPR006379">
    <property type="entry name" value="HAD-SF_hydro_IIB"/>
</dbReference>
<dbReference type="Gene3D" id="3.90.1070.10">
    <property type="match status" value="1"/>
</dbReference>
<gene>
    <name evidence="3" type="ORF">GCM10007916_01270</name>
</gene>
<evidence type="ECO:0000256" key="1">
    <source>
        <dbReference type="ARBA" id="ARBA00022801"/>
    </source>
</evidence>
<dbReference type="Gene3D" id="3.40.50.1000">
    <property type="entry name" value="HAD superfamily/HAD-like"/>
    <property type="match status" value="1"/>
</dbReference>
<dbReference type="Pfam" id="PF05116">
    <property type="entry name" value="S6PP"/>
    <property type="match status" value="1"/>
</dbReference>
<dbReference type="InterPro" id="IPR023214">
    <property type="entry name" value="HAD_sf"/>
</dbReference>
<reference evidence="4" key="1">
    <citation type="journal article" date="2019" name="Int. J. Syst. Evol. Microbiol.">
        <title>The Global Catalogue of Microorganisms (GCM) 10K type strain sequencing project: providing services to taxonomists for standard genome sequencing and annotation.</title>
        <authorList>
            <consortium name="The Broad Institute Genomics Platform"/>
            <consortium name="The Broad Institute Genome Sequencing Center for Infectious Disease"/>
            <person name="Wu L."/>
            <person name="Ma J."/>
        </authorList>
    </citation>
    <scope>NUCLEOTIDE SEQUENCE [LARGE SCALE GENOMIC DNA]</scope>
    <source>
        <strain evidence="4">NBRC 103166</strain>
    </source>
</reference>
<dbReference type="InterPro" id="IPR036412">
    <property type="entry name" value="HAD-like_sf"/>
</dbReference>
<keyword evidence="1" id="KW-0378">Hydrolase</keyword>
<dbReference type="EMBL" id="BSPQ01000001">
    <property type="protein sequence ID" value="GLS89060.1"/>
    <property type="molecule type" value="Genomic_DNA"/>
</dbReference>
<dbReference type="SFLD" id="SFLDG01141">
    <property type="entry name" value="C2.B.1:_Sucrose_Phosphatase_Li"/>
    <property type="match status" value="1"/>
</dbReference>
<dbReference type="InterPro" id="IPR051518">
    <property type="entry name" value="Sucrose_Phosphatase"/>
</dbReference>
<evidence type="ECO:0000313" key="3">
    <source>
        <dbReference type="EMBL" id="GLS89060.1"/>
    </source>
</evidence>
<accession>A0ABQ6DVR6</accession>
<sequence>MVNTISYKHPSSWLICDIDGTLLGGNKEHEQALIDFLHQNPTVNFAIATGRELSHALNDLKHFPKPKLAICAVGSEIYFDNSLLDSWITLQENNWDKEAIHQHMQDKGFELAPDEQQGPFKITYLGHDKDQQASELIASFKREGIACKVVYSHDWFLDILPANSGKGEAILHWAEMFSIEKKSIAVVGDSSNDIAMLERDELGYRAVVANYRDELTPWLDKNPNTIKLTASHSAGVLQLANLLSEKFSFKN</sequence>
<name>A0ABQ6DVR6_9GAMM</name>
<keyword evidence="4" id="KW-1185">Reference proteome</keyword>
<organism evidence="3 4">
    <name type="scientific">Psychromonas marina</name>
    <dbReference type="NCBI Taxonomy" id="88364"/>
    <lineage>
        <taxon>Bacteria</taxon>
        <taxon>Pseudomonadati</taxon>
        <taxon>Pseudomonadota</taxon>
        <taxon>Gammaproteobacteria</taxon>
        <taxon>Alteromonadales</taxon>
        <taxon>Psychromonadaceae</taxon>
        <taxon>Psychromonas</taxon>
    </lineage>
</organism>
<dbReference type="SUPFAM" id="SSF56784">
    <property type="entry name" value="HAD-like"/>
    <property type="match status" value="1"/>
</dbReference>
<dbReference type="RefSeq" id="WP_284202181.1">
    <property type="nucleotide sequence ID" value="NZ_BSPQ01000001.1"/>
</dbReference>
<dbReference type="PANTHER" id="PTHR46521:SF4">
    <property type="entry name" value="SUCROSE-PHOSPHATASE 2-RELATED"/>
    <property type="match status" value="1"/>
</dbReference>
<dbReference type="InterPro" id="IPR006380">
    <property type="entry name" value="SPP-like_dom"/>
</dbReference>
<evidence type="ECO:0000259" key="2">
    <source>
        <dbReference type="Pfam" id="PF05116"/>
    </source>
</evidence>
<evidence type="ECO:0000313" key="4">
    <source>
        <dbReference type="Proteomes" id="UP001157353"/>
    </source>
</evidence>
<dbReference type="SFLD" id="SFLDS00003">
    <property type="entry name" value="Haloacid_Dehalogenase"/>
    <property type="match status" value="1"/>
</dbReference>